<accession>A0AAE1QI58</accession>
<proteinExistence type="predicted"/>
<dbReference type="EMBL" id="JAWZYT010000262">
    <property type="protein sequence ID" value="KAK4325798.1"/>
    <property type="molecule type" value="Genomic_DNA"/>
</dbReference>
<keyword evidence="2" id="KW-1185">Reference proteome</keyword>
<gene>
    <name evidence="1" type="ORF">Pmani_003631</name>
</gene>
<protein>
    <recommendedName>
        <fullName evidence="3">Fucolectin tachylectin-4 pentraxin-1 domain-containing protein</fullName>
    </recommendedName>
</protein>
<dbReference type="SUPFAM" id="SSF49785">
    <property type="entry name" value="Galactose-binding domain-like"/>
    <property type="match status" value="1"/>
</dbReference>
<dbReference type="AlphaFoldDB" id="A0AAE1QI58"/>
<dbReference type="Proteomes" id="UP001292094">
    <property type="component" value="Unassembled WGS sequence"/>
</dbReference>
<sequence length="218" mass="24732">MAEYNNRVNQLVRSDHRLMVWGRTQPKQGVSSDHLGVGAGDAQRTTCNLYSAKVSSWWSGVTTVDIVSYDVCYSTWYLDNNLTPFIAMTTASPPISIYRDSQYLTNGFMCLNVDYFCYISQMDQFPYWRADLGDFRRVTLITINTRPGQESQFEMIEISLGNSSEYNNPLFASFTGPATPSSNVDFQPENPVTGRYLQVQSRVPELTIIAMCDIQIFT</sequence>
<evidence type="ECO:0000313" key="1">
    <source>
        <dbReference type="EMBL" id="KAK4325798.1"/>
    </source>
</evidence>
<dbReference type="Gene3D" id="2.60.120.260">
    <property type="entry name" value="Galactose-binding domain-like"/>
    <property type="match status" value="1"/>
</dbReference>
<organism evidence="1 2">
    <name type="scientific">Petrolisthes manimaculis</name>
    <dbReference type="NCBI Taxonomy" id="1843537"/>
    <lineage>
        <taxon>Eukaryota</taxon>
        <taxon>Metazoa</taxon>
        <taxon>Ecdysozoa</taxon>
        <taxon>Arthropoda</taxon>
        <taxon>Crustacea</taxon>
        <taxon>Multicrustacea</taxon>
        <taxon>Malacostraca</taxon>
        <taxon>Eumalacostraca</taxon>
        <taxon>Eucarida</taxon>
        <taxon>Decapoda</taxon>
        <taxon>Pleocyemata</taxon>
        <taxon>Anomura</taxon>
        <taxon>Galatheoidea</taxon>
        <taxon>Porcellanidae</taxon>
        <taxon>Petrolisthes</taxon>
    </lineage>
</organism>
<reference evidence="1" key="1">
    <citation type="submission" date="2023-11" db="EMBL/GenBank/DDBJ databases">
        <title>Genome assemblies of two species of porcelain crab, Petrolisthes cinctipes and Petrolisthes manimaculis (Anomura: Porcellanidae).</title>
        <authorList>
            <person name="Angst P."/>
        </authorList>
    </citation>
    <scope>NUCLEOTIDE SEQUENCE</scope>
    <source>
        <strain evidence="1">PB745_02</strain>
        <tissue evidence="1">Gill</tissue>
    </source>
</reference>
<evidence type="ECO:0008006" key="3">
    <source>
        <dbReference type="Google" id="ProtNLM"/>
    </source>
</evidence>
<evidence type="ECO:0000313" key="2">
    <source>
        <dbReference type="Proteomes" id="UP001292094"/>
    </source>
</evidence>
<dbReference type="InterPro" id="IPR008979">
    <property type="entry name" value="Galactose-bd-like_sf"/>
</dbReference>
<name>A0AAE1QI58_9EUCA</name>
<comment type="caution">
    <text evidence="1">The sequence shown here is derived from an EMBL/GenBank/DDBJ whole genome shotgun (WGS) entry which is preliminary data.</text>
</comment>